<accession>G4YSC6</accession>
<organism evidence="1 2">
    <name type="scientific">Phytophthora sojae (strain P6497)</name>
    <name type="common">Soybean stem and root rot agent</name>
    <name type="synonym">Phytophthora megasperma f. sp. glycines</name>
    <dbReference type="NCBI Taxonomy" id="1094619"/>
    <lineage>
        <taxon>Eukaryota</taxon>
        <taxon>Sar</taxon>
        <taxon>Stramenopiles</taxon>
        <taxon>Oomycota</taxon>
        <taxon>Peronosporomycetes</taxon>
        <taxon>Peronosporales</taxon>
        <taxon>Peronosporaceae</taxon>
        <taxon>Phytophthora</taxon>
    </lineage>
</organism>
<proteinExistence type="predicted"/>
<dbReference type="InParanoid" id="G4YSC6"/>
<feature type="non-terminal residue" evidence="1">
    <location>
        <position position="94"/>
    </location>
</feature>
<dbReference type="AlphaFoldDB" id="G4YSC6"/>
<dbReference type="KEGG" id="psoj:PHYSODRAFT_453132"/>
<evidence type="ECO:0000313" key="1">
    <source>
        <dbReference type="EMBL" id="EGZ25357.1"/>
    </source>
</evidence>
<keyword evidence="2" id="KW-1185">Reference proteome</keyword>
<protein>
    <recommendedName>
        <fullName evidence="3">Reverse transcriptase zinc-binding domain-containing protein</fullName>
    </recommendedName>
</protein>
<name>G4YSC6_PHYSP</name>
<evidence type="ECO:0008006" key="3">
    <source>
        <dbReference type="Google" id="ProtNLM"/>
    </source>
</evidence>
<dbReference type="EMBL" id="JH159152">
    <property type="protein sequence ID" value="EGZ25357.1"/>
    <property type="molecule type" value="Genomic_DNA"/>
</dbReference>
<dbReference type="GeneID" id="20652998"/>
<evidence type="ECO:0000313" key="2">
    <source>
        <dbReference type="Proteomes" id="UP000002640"/>
    </source>
</evidence>
<sequence length="94" mass="10947">LQRLNSTALNCSDTECAFVETGRHLFFDCPCTAALWRFIQSDWASFIGDVTWHLISVPTEPPWSTRAEPFKPELFSLWMIMRSITIHVIWTTRN</sequence>
<gene>
    <name evidence="1" type="ORF">PHYSODRAFT_453132</name>
</gene>
<reference evidence="1 2" key="1">
    <citation type="journal article" date="2006" name="Science">
        <title>Phytophthora genome sequences uncover evolutionary origins and mechanisms of pathogenesis.</title>
        <authorList>
            <person name="Tyler B.M."/>
            <person name="Tripathy S."/>
            <person name="Zhang X."/>
            <person name="Dehal P."/>
            <person name="Jiang R.H."/>
            <person name="Aerts A."/>
            <person name="Arredondo F.D."/>
            <person name="Baxter L."/>
            <person name="Bensasson D."/>
            <person name="Beynon J.L."/>
            <person name="Chapman J."/>
            <person name="Damasceno C.M."/>
            <person name="Dorrance A.E."/>
            <person name="Dou D."/>
            <person name="Dickerman A.W."/>
            <person name="Dubchak I.L."/>
            <person name="Garbelotto M."/>
            <person name="Gijzen M."/>
            <person name="Gordon S.G."/>
            <person name="Govers F."/>
            <person name="Grunwald N.J."/>
            <person name="Huang W."/>
            <person name="Ivors K.L."/>
            <person name="Jones R.W."/>
            <person name="Kamoun S."/>
            <person name="Krampis K."/>
            <person name="Lamour K.H."/>
            <person name="Lee M.K."/>
            <person name="McDonald W.H."/>
            <person name="Medina M."/>
            <person name="Meijer H.J."/>
            <person name="Nordberg E.K."/>
            <person name="Maclean D.J."/>
            <person name="Ospina-Giraldo M.D."/>
            <person name="Morris P.F."/>
            <person name="Phuntumart V."/>
            <person name="Putnam N.H."/>
            <person name="Rash S."/>
            <person name="Rose J.K."/>
            <person name="Sakihama Y."/>
            <person name="Salamov A.A."/>
            <person name="Savidor A."/>
            <person name="Scheuring C.F."/>
            <person name="Smith B.M."/>
            <person name="Sobral B.W."/>
            <person name="Terry A."/>
            <person name="Torto-Alalibo T.A."/>
            <person name="Win J."/>
            <person name="Xu Z."/>
            <person name="Zhang H."/>
            <person name="Grigoriev I.V."/>
            <person name="Rokhsar D.S."/>
            <person name="Boore J.L."/>
        </authorList>
    </citation>
    <scope>NUCLEOTIDE SEQUENCE [LARGE SCALE GENOMIC DNA]</scope>
    <source>
        <strain evidence="1 2">P6497</strain>
    </source>
</reference>
<dbReference type="Proteomes" id="UP000002640">
    <property type="component" value="Unassembled WGS sequence"/>
</dbReference>
<dbReference type="RefSeq" id="XP_009520645.1">
    <property type="nucleotide sequence ID" value="XM_009522350.1"/>
</dbReference>
<feature type="non-terminal residue" evidence="1">
    <location>
        <position position="1"/>
    </location>
</feature>